<name>A0A318D2S6_9GAMM</name>
<dbReference type="EMBL" id="QICH01000002">
    <property type="protein sequence ID" value="PXF63450.1"/>
    <property type="molecule type" value="Genomic_DNA"/>
</dbReference>
<proteinExistence type="predicted"/>
<dbReference type="OrthoDB" id="5526542at2"/>
<evidence type="ECO:0000313" key="2">
    <source>
        <dbReference type="Proteomes" id="UP000247689"/>
    </source>
</evidence>
<reference evidence="1 2" key="1">
    <citation type="submission" date="2018-05" db="EMBL/GenBank/DDBJ databases">
        <title>Kangiella spongicola genome sequence.</title>
        <authorList>
            <person name="Maclea K.S."/>
            <person name="Goen A.E."/>
            <person name="Kelley C."/>
            <person name="Underriner A."/>
            <person name="Silverwood T."/>
            <person name="Trachtenberg A.M."/>
        </authorList>
    </citation>
    <scope>NUCLEOTIDE SEQUENCE [LARGE SCALE GENOMIC DNA]</scope>
    <source>
        <strain evidence="1 2">ATCC BAA-2076</strain>
    </source>
</reference>
<dbReference type="InterPro" id="IPR009282">
    <property type="entry name" value="DUF937"/>
</dbReference>
<sequence>MQDLINMVLGANNKGAVEQIANQLNLDKQQTSNALEQVLPALQQGMKQNVQSEGGLSSLLGALSSSKNQQYVDNPQQLAEPQAVDNGNAILGHLLGSKETSRQVAAQAASKTGLDSGILKQLLPLAANMFMGSLAKESNTGSNQQGFLQGMLDADNDGSVLDDVAGMASKLFR</sequence>
<evidence type="ECO:0008006" key="3">
    <source>
        <dbReference type="Google" id="ProtNLM"/>
    </source>
</evidence>
<dbReference type="RefSeq" id="WP_110201253.1">
    <property type="nucleotide sequence ID" value="NZ_QICH01000002.1"/>
</dbReference>
<comment type="caution">
    <text evidence="1">The sequence shown here is derived from an EMBL/GenBank/DDBJ whole genome shotgun (WGS) entry which is preliminary data.</text>
</comment>
<protein>
    <recommendedName>
        <fullName evidence="3">DUF937 domain-containing protein</fullName>
    </recommendedName>
</protein>
<gene>
    <name evidence="1" type="ORF">DL796_08460</name>
</gene>
<keyword evidence="2" id="KW-1185">Reference proteome</keyword>
<dbReference type="Pfam" id="PF06078">
    <property type="entry name" value="DUF937"/>
    <property type="match status" value="1"/>
</dbReference>
<dbReference type="Proteomes" id="UP000247689">
    <property type="component" value="Unassembled WGS sequence"/>
</dbReference>
<organism evidence="1 2">
    <name type="scientific">Kangiella spongicola</name>
    <dbReference type="NCBI Taxonomy" id="796379"/>
    <lineage>
        <taxon>Bacteria</taxon>
        <taxon>Pseudomonadati</taxon>
        <taxon>Pseudomonadota</taxon>
        <taxon>Gammaproteobacteria</taxon>
        <taxon>Kangiellales</taxon>
        <taxon>Kangiellaceae</taxon>
        <taxon>Kangiella</taxon>
    </lineage>
</organism>
<accession>A0A318D2S6</accession>
<dbReference type="AlphaFoldDB" id="A0A318D2S6"/>
<evidence type="ECO:0000313" key="1">
    <source>
        <dbReference type="EMBL" id="PXF63450.1"/>
    </source>
</evidence>